<dbReference type="Gene3D" id="3.20.20.190">
    <property type="entry name" value="Phosphatidylinositol (PI) phosphodiesterase"/>
    <property type="match status" value="1"/>
</dbReference>
<organism evidence="2 3">
    <name type="scientific">Fasciola hepatica</name>
    <name type="common">Liver fluke</name>
    <dbReference type="NCBI Taxonomy" id="6192"/>
    <lineage>
        <taxon>Eukaryota</taxon>
        <taxon>Metazoa</taxon>
        <taxon>Spiralia</taxon>
        <taxon>Lophotrochozoa</taxon>
        <taxon>Platyhelminthes</taxon>
        <taxon>Trematoda</taxon>
        <taxon>Digenea</taxon>
        <taxon>Plagiorchiida</taxon>
        <taxon>Echinostomata</taxon>
        <taxon>Echinostomatoidea</taxon>
        <taxon>Fasciolidae</taxon>
        <taxon>Fasciola</taxon>
    </lineage>
</organism>
<dbReference type="EMBL" id="JXXN02002302">
    <property type="protein sequence ID" value="THD23157.1"/>
    <property type="molecule type" value="Genomic_DNA"/>
</dbReference>
<evidence type="ECO:0000313" key="3">
    <source>
        <dbReference type="Proteomes" id="UP000230066"/>
    </source>
</evidence>
<accession>A0A4E0RRH0</accession>
<sequence length="329" mass="37604">MGDVLSILYGRIDHRTTHRKWMSELPGRITCQPLNQLAIPGTHNSFTYSIKQSSAVFPDAPGYDFFSQLPDFFGGMLIHNWAITQDLSIREQLEAGIRYLDFRVGVDPNKGEFVLVHGQCAKPVEDELRVVAKFSKEYPREVILVDCNHCYEFKTSKQIHDFESLVLRILGPIMIPPQDTVPSLDEIWRTNQRVFFFLDLHRSNPIQPDRLWPSRRVRSPWPKKTDASDLITFLNSCYGPKFPREPDRFFVHQGILTPDQYYVLLNPSGSVRELSHVAGKAFLDWLSADERCAGPNGVNITLLDFAVSAFPDYVAKVLALNHKTWPASN</sequence>
<dbReference type="InterPro" id="IPR017946">
    <property type="entry name" value="PLC-like_Pdiesterase_TIM-brl"/>
</dbReference>
<feature type="domain" description="Phosphatidylinositol-specific phospholipase C X" evidence="1">
    <location>
        <begin position="28"/>
        <end position="199"/>
    </location>
</feature>
<dbReference type="SMART" id="SM00148">
    <property type="entry name" value="PLCXc"/>
    <property type="match status" value="1"/>
</dbReference>
<evidence type="ECO:0000259" key="1">
    <source>
        <dbReference type="SMART" id="SM00148"/>
    </source>
</evidence>
<dbReference type="Pfam" id="PF26146">
    <property type="entry name" value="PI-PLC_X"/>
    <property type="match status" value="1"/>
</dbReference>
<dbReference type="PROSITE" id="PS50007">
    <property type="entry name" value="PIPLC_X_DOMAIN"/>
    <property type="match status" value="1"/>
</dbReference>
<name>A0A4E0RRH0_FASHE</name>
<evidence type="ECO:0000313" key="2">
    <source>
        <dbReference type="EMBL" id="THD23157.1"/>
    </source>
</evidence>
<dbReference type="GO" id="GO:0006629">
    <property type="term" value="P:lipid metabolic process"/>
    <property type="evidence" value="ECO:0007669"/>
    <property type="project" value="InterPro"/>
</dbReference>
<gene>
    <name evidence="2" type="ORF">D915_006183</name>
</gene>
<protein>
    <submittedName>
        <fullName evidence="2">PI-PLC X domain-containing protein 3</fullName>
    </submittedName>
</protein>
<dbReference type="SUPFAM" id="SSF51695">
    <property type="entry name" value="PLC-like phosphodiesterases"/>
    <property type="match status" value="1"/>
</dbReference>
<reference evidence="2" key="1">
    <citation type="submission" date="2019-03" db="EMBL/GenBank/DDBJ databases">
        <title>Improved annotation for the trematode Fasciola hepatica.</title>
        <authorList>
            <person name="Choi Y.-J."/>
            <person name="Martin J."/>
            <person name="Mitreva M."/>
        </authorList>
    </citation>
    <scope>NUCLEOTIDE SEQUENCE [LARGE SCALE GENOMIC DNA]</scope>
</reference>
<keyword evidence="3" id="KW-1185">Reference proteome</keyword>
<proteinExistence type="predicted"/>
<dbReference type="InterPro" id="IPR000909">
    <property type="entry name" value="PLipase_C_PInositol-sp_X_dom"/>
</dbReference>
<dbReference type="AlphaFoldDB" id="A0A4E0RRH0"/>
<dbReference type="Proteomes" id="UP000230066">
    <property type="component" value="Unassembled WGS sequence"/>
</dbReference>
<dbReference type="GO" id="GO:0008081">
    <property type="term" value="F:phosphoric diester hydrolase activity"/>
    <property type="evidence" value="ECO:0007669"/>
    <property type="project" value="InterPro"/>
</dbReference>
<dbReference type="PANTHER" id="PTHR13593:SF113">
    <property type="entry name" value="SI:DKEY-266F7.9"/>
    <property type="match status" value="1"/>
</dbReference>
<dbReference type="InterPro" id="IPR051057">
    <property type="entry name" value="PI-PLC_domain"/>
</dbReference>
<comment type="caution">
    <text evidence="2">The sequence shown here is derived from an EMBL/GenBank/DDBJ whole genome shotgun (WGS) entry which is preliminary data.</text>
</comment>
<dbReference type="PANTHER" id="PTHR13593">
    <property type="match status" value="1"/>
</dbReference>